<proteinExistence type="predicted"/>
<feature type="compositionally biased region" description="Polar residues" evidence="1">
    <location>
        <begin position="154"/>
        <end position="169"/>
    </location>
</feature>
<feature type="region of interest" description="Disordered" evidence="1">
    <location>
        <begin position="1"/>
        <end position="34"/>
    </location>
</feature>
<evidence type="ECO:0000313" key="3">
    <source>
        <dbReference type="Proteomes" id="UP000092583"/>
    </source>
</evidence>
<gene>
    <name evidence="2" type="ORF">L486_03221</name>
</gene>
<organism evidence="2 3">
    <name type="scientific">Kwoniella mangroviensis CBS 10435</name>
    <dbReference type="NCBI Taxonomy" id="1331196"/>
    <lineage>
        <taxon>Eukaryota</taxon>
        <taxon>Fungi</taxon>
        <taxon>Dikarya</taxon>
        <taxon>Basidiomycota</taxon>
        <taxon>Agaricomycotina</taxon>
        <taxon>Tremellomycetes</taxon>
        <taxon>Tremellales</taxon>
        <taxon>Cryptococcaceae</taxon>
        <taxon>Kwoniella</taxon>
    </lineage>
</organism>
<reference evidence="3" key="2">
    <citation type="submission" date="2013-12" db="EMBL/GenBank/DDBJ databases">
        <title>Evolution of pathogenesis and genome organization in the Tremellales.</title>
        <authorList>
            <person name="Cuomo C."/>
            <person name="Litvintseva A."/>
            <person name="Heitman J."/>
            <person name="Chen Y."/>
            <person name="Sun S."/>
            <person name="Springer D."/>
            <person name="Dromer F."/>
            <person name="Young S."/>
            <person name="Zeng Q."/>
            <person name="Chapman S."/>
            <person name="Gujja S."/>
            <person name="Saif S."/>
            <person name="Birren B."/>
        </authorList>
    </citation>
    <scope>NUCLEOTIDE SEQUENCE [LARGE SCALE GENOMIC DNA]</scope>
    <source>
        <strain evidence="3">CBS 10435</strain>
    </source>
</reference>
<reference evidence="2 3" key="1">
    <citation type="submission" date="2013-07" db="EMBL/GenBank/DDBJ databases">
        <title>The Genome Sequence of Kwoniella mangroviensis CBS10435.</title>
        <authorList>
            <consortium name="The Broad Institute Genome Sequencing Platform"/>
            <person name="Cuomo C."/>
            <person name="Litvintseva A."/>
            <person name="Chen Y."/>
            <person name="Heitman J."/>
            <person name="Sun S."/>
            <person name="Springer D."/>
            <person name="Dromer F."/>
            <person name="Young S.K."/>
            <person name="Zeng Q."/>
            <person name="Gargeya S."/>
            <person name="Fitzgerald M."/>
            <person name="Abouelleil A."/>
            <person name="Alvarado L."/>
            <person name="Berlin A.M."/>
            <person name="Chapman S.B."/>
            <person name="Dewar J."/>
            <person name="Goldberg J."/>
            <person name="Griggs A."/>
            <person name="Gujja S."/>
            <person name="Hansen M."/>
            <person name="Howarth C."/>
            <person name="Imamovic A."/>
            <person name="Larimer J."/>
            <person name="McCowan C."/>
            <person name="Murphy C."/>
            <person name="Pearson M."/>
            <person name="Priest M."/>
            <person name="Roberts A."/>
            <person name="Saif S."/>
            <person name="Shea T."/>
            <person name="Sykes S."/>
            <person name="Wortman J."/>
            <person name="Nusbaum C."/>
            <person name="Birren B."/>
        </authorList>
    </citation>
    <scope>NUCLEOTIDE SEQUENCE [LARGE SCALE GENOMIC DNA]</scope>
    <source>
        <strain evidence="2 3">CBS 10435</strain>
    </source>
</reference>
<keyword evidence="3" id="KW-1185">Reference proteome</keyword>
<name>A0A1B9IT66_9TREE</name>
<dbReference type="AlphaFoldDB" id="A0A1B9IT66"/>
<sequence length="187" mass="21260">MSSMGTTHALTSDHSFQMLTAGSSSEESLPEEWQQFAESTREYLVDLDLRFSFHRPLRSTPKQRRKVQVYKKFAEPIISANSERSFEGDIENVEIGVEKYREGERPMDETNRVPNRSTERDHNEQSTTFKSSSTNDQQQTPAGRGLMSDRQGENAFNSPLTITSIADSSKNSRHRIFGLPSKARGLR</sequence>
<feature type="compositionally biased region" description="Basic and acidic residues" evidence="1">
    <location>
        <begin position="97"/>
        <end position="124"/>
    </location>
</feature>
<evidence type="ECO:0000313" key="2">
    <source>
        <dbReference type="EMBL" id="OCF58731.1"/>
    </source>
</evidence>
<dbReference type="Proteomes" id="UP000092583">
    <property type="component" value="Unassembled WGS sequence"/>
</dbReference>
<feature type="compositionally biased region" description="Polar residues" evidence="1">
    <location>
        <begin position="1"/>
        <end position="27"/>
    </location>
</feature>
<evidence type="ECO:0000256" key="1">
    <source>
        <dbReference type="SAM" id="MobiDB-lite"/>
    </source>
</evidence>
<dbReference type="OrthoDB" id="10652989at2759"/>
<dbReference type="EMBL" id="KI669461">
    <property type="protein sequence ID" value="OCF58731.1"/>
    <property type="molecule type" value="Genomic_DNA"/>
</dbReference>
<accession>A0A1B9IT66</accession>
<feature type="region of interest" description="Disordered" evidence="1">
    <location>
        <begin position="97"/>
        <end position="187"/>
    </location>
</feature>
<feature type="compositionally biased region" description="Polar residues" evidence="1">
    <location>
        <begin position="125"/>
        <end position="141"/>
    </location>
</feature>
<protein>
    <submittedName>
        <fullName evidence="2">Uncharacterized protein</fullName>
    </submittedName>
</protein>